<dbReference type="PANTHER" id="PTHR48081:SF13">
    <property type="entry name" value="ALPHA_BETA HYDROLASE"/>
    <property type="match status" value="1"/>
</dbReference>
<dbReference type="InterPro" id="IPR050300">
    <property type="entry name" value="GDXG_lipolytic_enzyme"/>
</dbReference>
<feature type="signal peptide" evidence="2">
    <location>
        <begin position="1"/>
        <end position="23"/>
    </location>
</feature>
<dbReference type="PANTHER" id="PTHR48081">
    <property type="entry name" value="AB HYDROLASE SUPERFAMILY PROTEIN C4A8.06C"/>
    <property type="match status" value="1"/>
</dbReference>
<dbReference type="Pfam" id="PF20434">
    <property type="entry name" value="BD-FAE"/>
    <property type="match status" value="1"/>
</dbReference>
<dbReference type="Proteomes" id="UP001168579">
    <property type="component" value="Unassembled WGS sequence"/>
</dbReference>
<name>A0ABT8RT90_9FLAO</name>
<keyword evidence="5" id="KW-1185">Reference proteome</keyword>
<proteinExistence type="predicted"/>
<dbReference type="RefSeq" id="WP_304436619.1">
    <property type="nucleotide sequence ID" value="NZ_JAUKUC010000001.1"/>
</dbReference>
<evidence type="ECO:0000256" key="1">
    <source>
        <dbReference type="ARBA" id="ARBA00022801"/>
    </source>
</evidence>
<organism evidence="4 5">
    <name type="scientific">Maribacter confluentis</name>
    <dbReference type="NCBI Taxonomy" id="1656093"/>
    <lineage>
        <taxon>Bacteria</taxon>
        <taxon>Pseudomonadati</taxon>
        <taxon>Bacteroidota</taxon>
        <taxon>Flavobacteriia</taxon>
        <taxon>Flavobacteriales</taxon>
        <taxon>Flavobacteriaceae</taxon>
        <taxon>Maribacter</taxon>
    </lineage>
</organism>
<comment type="caution">
    <text evidence="4">The sequence shown here is derived from an EMBL/GenBank/DDBJ whole genome shotgun (WGS) entry which is preliminary data.</text>
</comment>
<evidence type="ECO:0000313" key="5">
    <source>
        <dbReference type="Proteomes" id="UP001168579"/>
    </source>
</evidence>
<feature type="domain" description="BD-FAE-like" evidence="3">
    <location>
        <begin position="82"/>
        <end position="270"/>
    </location>
</feature>
<gene>
    <name evidence="4" type="ORF">Q2T41_14350</name>
</gene>
<evidence type="ECO:0000313" key="4">
    <source>
        <dbReference type="EMBL" id="MDO1513838.1"/>
    </source>
</evidence>
<dbReference type="GO" id="GO:0016787">
    <property type="term" value="F:hydrolase activity"/>
    <property type="evidence" value="ECO:0007669"/>
    <property type="project" value="UniProtKB-KW"/>
</dbReference>
<dbReference type="EMBL" id="JAUKUC010000001">
    <property type="protein sequence ID" value="MDO1513838.1"/>
    <property type="molecule type" value="Genomic_DNA"/>
</dbReference>
<evidence type="ECO:0000259" key="3">
    <source>
        <dbReference type="Pfam" id="PF20434"/>
    </source>
</evidence>
<dbReference type="SUPFAM" id="SSF53474">
    <property type="entry name" value="alpha/beta-Hydrolases"/>
    <property type="match status" value="1"/>
</dbReference>
<feature type="chain" id="PRO_5046666863" evidence="2">
    <location>
        <begin position="24"/>
        <end position="328"/>
    </location>
</feature>
<accession>A0ABT8RT90</accession>
<evidence type="ECO:0000256" key="2">
    <source>
        <dbReference type="SAM" id="SignalP"/>
    </source>
</evidence>
<dbReference type="InterPro" id="IPR049492">
    <property type="entry name" value="BD-FAE-like_dom"/>
</dbReference>
<reference evidence="4" key="2">
    <citation type="submission" date="2023-06" db="EMBL/GenBank/DDBJ databases">
        <authorList>
            <person name="Lucena T."/>
            <person name="Sun Q."/>
        </authorList>
    </citation>
    <scope>NUCLEOTIDE SEQUENCE</scope>
    <source>
        <strain evidence="4">CECT 8869</strain>
    </source>
</reference>
<dbReference type="Gene3D" id="3.40.50.1820">
    <property type="entry name" value="alpha/beta hydrolase"/>
    <property type="match status" value="1"/>
</dbReference>
<reference evidence="4" key="1">
    <citation type="journal article" date="2014" name="Int. J. Syst. Evol. Microbiol.">
        <title>Complete genome of a new Firmicutes species belonging to the dominant human colonic microbiota ('Ruminococcus bicirculans') reveals two chromosomes and a selective capacity to utilize plant glucans.</title>
        <authorList>
            <consortium name="NISC Comparative Sequencing Program"/>
            <person name="Wegmann U."/>
            <person name="Louis P."/>
            <person name="Goesmann A."/>
            <person name="Henrissat B."/>
            <person name="Duncan S.H."/>
            <person name="Flint H.J."/>
        </authorList>
    </citation>
    <scope>NUCLEOTIDE SEQUENCE</scope>
    <source>
        <strain evidence="4">CECT 8869</strain>
    </source>
</reference>
<protein>
    <submittedName>
        <fullName evidence="4">Alpha/beta hydrolase</fullName>
    </submittedName>
</protein>
<sequence length="328" mass="36583">MRLNKKILFLLSVFAFFSNGLIAQNLEGVTGVRDTSYTTASAFAKDVKKYPHIKIIKEFNFETVIRKEDITYCTLGSRALKLDVFEPKNSTGTLRPAVIIIHGGGWRSGSRMQHYPLAEQLANKGYVSITPEYRLSTEALFPSAVYDLKAVVRWVRKNANTYQIDPEKIVVSGFSAGGELAAFIGTTANKLLFENDACNTGISSHVNAIIDLDGTLSFVHQESGEGDDSKRTSAATHWFGYSKAENPILWKQASPLTYVNEKTPPTLFINSAVARMHAGREDYINILRNNSIYSEVISFETAPHSFVLYSPWFEPTVKGIDNFLKTIF</sequence>
<dbReference type="InterPro" id="IPR029058">
    <property type="entry name" value="AB_hydrolase_fold"/>
</dbReference>
<keyword evidence="1 4" id="KW-0378">Hydrolase</keyword>
<keyword evidence="2" id="KW-0732">Signal</keyword>